<dbReference type="RefSeq" id="WP_077081479.1">
    <property type="nucleotide sequence ID" value="NZ_FUEZ01000004.1"/>
</dbReference>
<protein>
    <submittedName>
        <fullName evidence="3">Uncharacterized protein</fullName>
    </submittedName>
</protein>
<dbReference type="PANTHER" id="PTHR33744">
    <property type="entry name" value="CARBOHYDRATE DIACID REGULATOR"/>
    <property type="match status" value="1"/>
</dbReference>
<sequence>MAEVIADPMSLIAERMDAIRDDFVAEVFEQIKAENRDLNYDAEMLELWRASLNDSVVAGIDFLGRGTSAEFLEAPEASVAYARSAARHDVPLSVLVRAHRIVHSRFLETAIRFVALVEATDQVPTIVNLVSRSATFVDAVADQLTVAYELEQEQCLSGQEQRTAGASRAPSGPRAERALGYPLDGVHLAAVLWVDAAVPAHDLAGLLDQVRSVVGAEVGAVHGTLIVPTDEREARLWFSVDASARRDLDPSRVRRAFESEGIRARLAFGQVHEGQSGFRASLKQAEQAKAVAFAGGERLSTRVVFYNEVAPIALMAGDIDQLSGFVAEVLGHLGIDDVRAARLREALREFLARNRTYIAPDRSIILQPNTIPYTVAEAIQLCGQRFDDPDAVFKVQLALEVCRWMAPTVLAAASGRE</sequence>
<dbReference type="AlphaFoldDB" id="A0A2U3PHB5"/>
<name>A0A2U3PHB5_9MYCO</name>
<dbReference type="InterPro" id="IPR025751">
    <property type="entry name" value="RsbRD_N_dom"/>
</dbReference>
<dbReference type="Gene3D" id="1.10.10.2840">
    <property type="entry name" value="PucR C-terminal helix-turn-helix domain"/>
    <property type="match status" value="1"/>
</dbReference>
<dbReference type="STRING" id="1841861.GCA_900157365_03706"/>
<feature type="domain" description="CdaR GGDEF-like" evidence="2">
    <location>
        <begin position="175"/>
        <end position="288"/>
    </location>
</feature>
<dbReference type="Pfam" id="PF14361">
    <property type="entry name" value="RsbRD_N"/>
    <property type="match status" value="1"/>
</dbReference>
<feature type="domain" description="RsbT co-antagonist protein RsbRD N-terminal" evidence="1">
    <location>
        <begin position="21"/>
        <end position="162"/>
    </location>
</feature>
<evidence type="ECO:0000259" key="2">
    <source>
        <dbReference type="Pfam" id="PF17853"/>
    </source>
</evidence>
<dbReference type="Pfam" id="PF17853">
    <property type="entry name" value="GGDEF_2"/>
    <property type="match status" value="1"/>
</dbReference>
<organism evidence="3 4">
    <name type="scientific">Mycobacterium numidiamassiliense</name>
    <dbReference type="NCBI Taxonomy" id="1841861"/>
    <lineage>
        <taxon>Bacteria</taxon>
        <taxon>Bacillati</taxon>
        <taxon>Actinomycetota</taxon>
        <taxon>Actinomycetes</taxon>
        <taxon>Mycobacteriales</taxon>
        <taxon>Mycobacteriaceae</taxon>
        <taxon>Mycobacterium</taxon>
    </lineage>
</organism>
<dbReference type="InterPro" id="IPR041522">
    <property type="entry name" value="CdaR_GGDEF"/>
</dbReference>
<dbReference type="InterPro" id="IPR042070">
    <property type="entry name" value="PucR_C-HTH_sf"/>
</dbReference>
<evidence type="ECO:0000259" key="1">
    <source>
        <dbReference type="Pfam" id="PF14361"/>
    </source>
</evidence>
<dbReference type="InterPro" id="IPR051448">
    <property type="entry name" value="CdaR-like_regulators"/>
</dbReference>
<dbReference type="PANTHER" id="PTHR33744:SF1">
    <property type="entry name" value="DNA-BINDING TRANSCRIPTIONAL ACTIVATOR ADER"/>
    <property type="match status" value="1"/>
</dbReference>
<keyword evidence="4" id="KW-1185">Reference proteome</keyword>
<reference evidence="3 4" key="1">
    <citation type="submission" date="2017-01" db="EMBL/GenBank/DDBJ databases">
        <authorList>
            <consortium name="Urmite Genomes"/>
        </authorList>
    </citation>
    <scope>NUCLEOTIDE SEQUENCE [LARGE SCALE GENOMIC DNA]</scope>
    <source>
        <strain evidence="3 4">AB215</strain>
    </source>
</reference>
<evidence type="ECO:0000313" key="4">
    <source>
        <dbReference type="Proteomes" id="UP000240424"/>
    </source>
</evidence>
<proteinExistence type="predicted"/>
<evidence type="ECO:0000313" key="3">
    <source>
        <dbReference type="EMBL" id="SPM43164.1"/>
    </source>
</evidence>
<gene>
    <name evidence="3" type="ORF">MNAB215_5386</name>
</gene>
<dbReference type="OrthoDB" id="3663486at2"/>
<dbReference type="Proteomes" id="UP000240424">
    <property type="component" value="Unassembled WGS sequence"/>
</dbReference>
<accession>A0A2U3PHB5</accession>
<dbReference type="EMBL" id="FUEZ01000004">
    <property type="protein sequence ID" value="SPM43164.1"/>
    <property type="molecule type" value="Genomic_DNA"/>
</dbReference>